<proteinExistence type="predicted"/>
<accession>A0ABD3ERK8</accession>
<protein>
    <submittedName>
        <fullName evidence="2">Uncharacterized protein</fullName>
    </submittedName>
</protein>
<evidence type="ECO:0000313" key="2">
    <source>
        <dbReference type="EMBL" id="KAL3657063.1"/>
    </source>
</evidence>
<evidence type="ECO:0000256" key="1">
    <source>
        <dbReference type="SAM" id="MobiDB-lite"/>
    </source>
</evidence>
<feature type="region of interest" description="Disordered" evidence="1">
    <location>
        <begin position="1"/>
        <end position="41"/>
    </location>
</feature>
<comment type="caution">
    <text evidence="2">The sequence shown here is derived from an EMBL/GenBank/DDBJ whole genome shotgun (WGS) entry which is preliminary data.</text>
</comment>
<dbReference type="Proteomes" id="UP001632037">
    <property type="component" value="Unassembled WGS sequence"/>
</dbReference>
<sequence>MATGNGAPIQQWEARRPSGVRYTEEKVSTRPVAMPQPSDTASEISSWAMTFHLERTPQTGGQGWTRRKTLHRVRDGRRKRGGLHRELHNEMYTRSKEATLCVSRPRVEAALA</sequence>
<name>A0ABD3ERK8_9STRA</name>
<evidence type="ECO:0000313" key="3">
    <source>
        <dbReference type="Proteomes" id="UP001632037"/>
    </source>
</evidence>
<dbReference type="AlphaFoldDB" id="A0ABD3ERK8"/>
<organism evidence="2 3">
    <name type="scientific">Phytophthora oleae</name>
    <dbReference type="NCBI Taxonomy" id="2107226"/>
    <lineage>
        <taxon>Eukaryota</taxon>
        <taxon>Sar</taxon>
        <taxon>Stramenopiles</taxon>
        <taxon>Oomycota</taxon>
        <taxon>Peronosporomycetes</taxon>
        <taxon>Peronosporales</taxon>
        <taxon>Peronosporaceae</taxon>
        <taxon>Phytophthora</taxon>
    </lineage>
</organism>
<keyword evidence="3" id="KW-1185">Reference proteome</keyword>
<dbReference type="EMBL" id="JBIMZQ010000070">
    <property type="protein sequence ID" value="KAL3657063.1"/>
    <property type="molecule type" value="Genomic_DNA"/>
</dbReference>
<reference evidence="2 3" key="1">
    <citation type="submission" date="2024-09" db="EMBL/GenBank/DDBJ databases">
        <title>Genome sequencing and assembly of Phytophthora oleae, isolate VK10A, causative agent of rot of olive drupes.</title>
        <authorList>
            <person name="Conti Taguali S."/>
            <person name="Riolo M."/>
            <person name="La Spada F."/>
            <person name="Cacciola S.O."/>
            <person name="Dionisio G."/>
        </authorList>
    </citation>
    <scope>NUCLEOTIDE SEQUENCE [LARGE SCALE GENOMIC DNA]</scope>
    <source>
        <strain evidence="2 3">VK10A</strain>
    </source>
</reference>
<gene>
    <name evidence="2" type="ORF">V7S43_018110</name>
</gene>